<dbReference type="SUPFAM" id="SSF56300">
    <property type="entry name" value="Metallo-dependent phosphatases"/>
    <property type="match status" value="1"/>
</dbReference>
<proteinExistence type="predicted"/>
<dbReference type="Pfam" id="PF09423">
    <property type="entry name" value="PhoD"/>
    <property type="match status" value="1"/>
</dbReference>
<dbReference type="EMBL" id="VFOZ01000001">
    <property type="protein sequence ID" value="TQL99776.1"/>
    <property type="molecule type" value="Genomic_DNA"/>
</dbReference>
<dbReference type="Gene3D" id="2.60.40.380">
    <property type="entry name" value="Purple acid phosphatase-like, N-terminal"/>
    <property type="match status" value="1"/>
</dbReference>
<dbReference type="InterPro" id="IPR052900">
    <property type="entry name" value="Phospholipid_Metab_Enz"/>
</dbReference>
<dbReference type="InterPro" id="IPR032093">
    <property type="entry name" value="PhoD_N"/>
</dbReference>
<comment type="caution">
    <text evidence="3">The sequence shown here is derived from an EMBL/GenBank/DDBJ whole genome shotgun (WGS) entry which is preliminary data.</text>
</comment>
<protein>
    <submittedName>
        <fullName evidence="3">Alkaline phosphatase D</fullName>
    </submittedName>
</protein>
<dbReference type="InterPro" id="IPR018946">
    <property type="entry name" value="PhoD-like_MPP"/>
</dbReference>
<dbReference type="PANTHER" id="PTHR43606">
    <property type="entry name" value="PHOSPHATASE, PUTATIVE (AFU_ORTHOLOGUE AFUA_6G08710)-RELATED"/>
    <property type="match status" value="1"/>
</dbReference>
<dbReference type="Proteomes" id="UP000316096">
    <property type="component" value="Unassembled WGS sequence"/>
</dbReference>
<evidence type="ECO:0000313" key="4">
    <source>
        <dbReference type="Proteomes" id="UP000316096"/>
    </source>
</evidence>
<dbReference type="InterPro" id="IPR038607">
    <property type="entry name" value="PhoD-like_sf"/>
</dbReference>
<evidence type="ECO:0000259" key="2">
    <source>
        <dbReference type="Pfam" id="PF16655"/>
    </source>
</evidence>
<dbReference type="InterPro" id="IPR029052">
    <property type="entry name" value="Metallo-depent_PP-like"/>
</dbReference>
<organism evidence="3 4">
    <name type="scientific">Actinoallomurus bryophytorum</name>
    <dbReference type="NCBI Taxonomy" id="1490222"/>
    <lineage>
        <taxon>Bacteria</taxon>
        <taxon>Bacillati</taxon>
        <taxon>Actinomycetota</taxon>
        <taxon>Actinomycetes</taxon>
        <taxon>Streptosporangiales</taxon>
        <taxon>Thermomonosporaceae</taxon>
        <taxon>Actinoallomurus</taxon>
    </lineage>
</organism>
<dbReference type="Gene3D" id="3.60.21.70">
    <property type="entry name" value="PhoD-like phosphatase"/>
    <property type="match status" value="1"/>
</dbReference>
<evidence type="ECO:0000259" key="1">
    <source>
        <dbReference type="Pfam" id="PF09423"/>
    </source>
</evidence>
<name>A0A543CRN7_9ACTN</name>
<dbReference type="RefSeq" id="WP_141958832.1">
    <property type="nucleotide sequence ID" value="NZ_VFOZ01000001.1"/>
</dbReference>
<dbReference type="OrthoDB" id="327733at2"/>
<gene>
    <name evidence="3" type="ORF">FB559_5476</name>
</gene>
<dbReference type="AlphaFoldDB" id="A0A543CRN7"/>
<sequence>MQLTRRNLLIGAAGLAVAPRLSRRPGDPFSLGVASGDPTPDGVVLWTRLAPNPLAEDGHGGMSARDADVEWQLADDERFKSVVRSGTVTARRSWAHSVHVEAAGLQPGREYFYRFRMAGYVSPVGRTRTAPAPGTAPDLMFATVSCSNYEQGYFTGYRRLAEQQPDVVLHLGDYIYEYAPGGYKAADGMVVRPHTEGRCQTLTDYRRRHAQYKTDADLRALHALAPWIPVNDDHEVENNWAGSHPGTSGAPGFAERKAAGYRAYYEHMPLRRASMPRGTRIQLYRRLSWGSLATFHVLDTRQVRSDQPCDDGVRMDCDERLDSRRVLTGPEQRRWLASGLRSSGARWNVLAQQIFMAQHDYHLGPGKELLVDTWDGYAAERDRVLGDVAASGARNPVVLTGDIHAHYASDLLANFDDPDSRRVGVELVTTSITSDGDGYDDAAGRAVELAENPHIKYVDQRRGFVVCRLTTGELRADFHTMPYVSKRNAPSTIAASFTVPDGAHGLARSKAATPRQQQAAVAAGPR</sequence>
<dbReference type="Pfam" id="PF16655">
    <property type="entry name" value="PhoD_N"/>
    <property type="match status" value="1"/>
</dbReference>
<evidence type="ECO:0000313" key="3">
    <source>
        <dbReference type="EMBL" id="TQL99776.1"/>
    </source>
</evidence>
<accession>A0A543CRN7</accession>
<feature type="domain" description="Phospholipase D N-terminal" evidence="2">
    <location>
        <begin position="31"/>
        <end position="129"/>
    </location>
</feature>
<feature type="domain" description="PhoD-like phosphatase metallophosphatase" evidence="1">
    <location>
        <begin position="141"/>
        <end position="478"/>
    </location>
</feature>
<keyword evidence="4" id="KW-1185">Reference proteome</keyword>
<reference evidence="3 4" key="1">
    <citation type="submission" date="2019-06" db="EMBL/GenBank/DDBJ databases">
        <title>Sequencing the genomes of 1000 actinobacteria strains.</title>
        <authorList>
            <person name="Klenk H.-P."/>
        </authorList>
    </citation>
    <scope>NUCLEOTIDE SEQUENCE [LARGE SCALE GENOMIC DNA]</scope>
    <source>
        <strain evidence="3 4">DSM 102200</strain>
    </source>
</reference>
<dbReference type="PANTHER" id="PTHR43606:SF2">
    <property type="entry name" value="ALKALINE PHOSPHATASE FAMILY PROTEIN (AFU_ORTHOLOGUE AFUA_5G03860)"/>
    <property type="match status" value="1"/>
</dbReference>
<dbReference type="CDD" id="cd07389">
    <property type="entry name" value="MPP_PhoD"/>
    <property type="match status" value="1"/>
</dbReference>